<proteinExistence type="predicted"/>
<keyword evidence="1" id="KW-0472">Membrane</keyword>
<dbReference type="RefSeq" id="WP_059206694.1">
    <property type="nucleotide sequence ID" value="NZ_JBEXSU010000001.1"/>
</dbReference>
<comment type="caution">
    <text evidence="2">The sequence shown here is derived from an EMBL/GenBank/DDBJ whole genome shotgun (WGS) entry which is preliminary data.</text>
</comment>
<protein>
    <submittedName>
        <fullName evidence="2">Uncharacterized protein</fullName>
    </submittedName>
</protein>
<dbReference type="AlphaFoldDB" id="A0A101SA26"/>
<feature type="transmembrane region" description="Helical" evidence="1">
    <location>
        <begin position="22"/>
        <end position="44"/>
    </location>
</feature>
<dbReference type="Proteomes" id="UP000053669">
    <property type="component" value="Unassembled WGS sequence"/>
</dbReference>
<evidence type="ECO:0000313" key="2">
    <source>
        <dbReference type="EMBL" id="KUN69827.1"/>
    </source>
</evidence>
<organism evidence="2 3">
    <name type="scientific">Streptomyces canus</name>
    <dbReference type="NCBI Taxonomy" id="58343"/>
    <lineage>
        <taxon>Bacteria</taxon>
        <taxon>Bacillati</taxon>
        <taxon>Actinomycetota</taxon>
        <taxon>Actinomycetes</taxon>
        <taxon>Kitasatosporales</taxon>
        <taxon>Streptomycetaceae</taxon>
        <taxon>Streptomyces</taxon>
        <taxon>Streptomyces aurantiacus group</taxon>
    </lineage>
</organism>
<evidence type="ECO:0000313" key="3">
    <source>
        <dbReference type="Proteomes" id="UP000053669"/>
    </source>
</evidence>
<keyword evidence="1" id="KW-1133">Transmembrane helix</keyword>
<gene>
    <name evidence="2" type="ORF">AQJ46_18890</name>
</gene>
<sequence>MTTATAPVCATDQDRRAWVAPLVATILLVLLGPAALFLGGLSAMATDSCGPDDCPSALMTSLTVIYGILEFGILVTLPAYVASWALPRHRRWSALRAWLAAVAVLPPLTVLVLVFTLPMP</sequence>
<evidence type="ECO:0000256" key="1">
    <source>
        <dbReference type="SAM" id="Phobius"/>
    </source>
</evidence>
<reference evidence="2 3" key="1">
    <citation type="submission" date="2015-10" db="EMBL/GenBank/DDBJ databases">
        <title>Draft genome sequence of Streptomyces canus DSM 40017, type strain for the species Streptomyces canus.</title>
        <authorList>
            <person name="Ruckert C."/>
            <person name="Winkler A."/>
            <person name="Kalinowski J."/>
            <person name="Kampfer P."/>
            <person name="Glaeser S."/>
        </authorList>
    </citation>
    <scope>NUCLEOTIDE SEQUENCE [LARGE SCALE GENOMIC DNA]</scope>
    <source>
        <strain evidence="2 3">DSM 40017</strain>
    </source>
</reference>
<feature type="transmembrane region" description="Helical" evidence="1">
    <location>
        <begin position="64"/>
        <end position="86"/>
    </location>
</feature>
<feature type="transmembrane region" description="Helical" evidence="1">
    <location>
        <begin position="98"/>
        <end position="117"/>
    </location>
</feature>
<name>A0A101SA26_9ACTN</name>
<accession>A0A101SA26</accession>
<dbReference type="EMBL" id="LMWU01000018">
    <property type="protein sequence ID" value="KUN69827.1"/>
    <property type="molecule type" value="Genomic_DNA"/>
</dbReference>
<keyword evidence="1" id="KW-0812">Transmembrane</keyword>